<feature type="domain" description="Cyclic nucleotide-binding" evidence="15">
    <location>
        <begin position="323"/>
        <end position="423"/>
    </location>
</feature>
<sequence length="451" mass="52769">MIHPDKAWKRIWDLITFCATTYFAIEVPLRIVFDYKIGGQIALYERIIQILFGIDIVLNFFTGYFQERTLVTNKKLVAKRYLSSWFIIDFCSAFPFDIFGQFFYSYFGLTDSLRVLRLVRSVKVFELFRSLRMLAMGGRDDYQYKVLEVMSPVTFRLAFFIYWTSLFAHWVACGWIQLNPAFLAKSDNITRYIRSLYWSVTTLTTIGYGDITPTSNAQTIYTMGVMVVGVGIYGYVIGNISTILSTIDISRIAFQEKLNSVNSFLKYKKLPNHLSNRIRSYYFNLWENKHGVDEDDIWEDLPIGIKADVSFYLHEKLIDSVPFFKEKSEELKREVAIELKPIFFMKGDWIYREGDFPNNIYFIAKGQIEIYQENTKTVIATLNEGSFFGETDLFKKTERTTSAKAIQFCDLYILDFESLDRILKHHPEEGIKTSEKNKSKKVKRVLAKNKR</sequence>
<evidence type="ECO:0000256" key="7">
    <source>
        <dbReference type="ARBA" id="ARBA00022958"/>
    </source>
</evidence>
<name>A0A4R9LNJ2_9LEPT</name>
<dbReference type="GO" id="GO:0042391">
    <property type="term" value="P:regulation of membrane potential"/>
    <property type="evidence" value="ECO:0007669"/>
    <property type="project" value="TreeGrafter"/>
</dbReference>
<dbReference type="SUPFAM" id="SSF81324">
    <property type="entry name" value="Voltage-gated potassium channels"/>
    <property type="match status" value="1"/>
</dbReference>
<dbReference type="EMBL" id="RQHV01000061">
    <property type="protein sequence ID" value="TGN08453.1"/>
    <property type="molecule type" value="Genomic_DNA"/>
</dbReference>
<evidence type="ECO:0000256" key="8">
    <source>
        <dbReference type="ARBA" id="ARBA00022989"/>
    </source>
</evidence>
<dbReference type="FunFam" id="1.10.287.630:FF:000001">
    <property type="entry name" value="Cyclic nucleotide-gated channel alpha 3"/>
    <property type="match status" value="1"/>
</dbReference>
<keyword evidence="17" id="KW-1185">Reference proteome</keyword>
<dbReference type="Gene3D" id="1.10.287.70">
    <property type="match status" value="1"/>
</dbReference>
<dbReference type="CDD" id="cd00038">
    <property type="entry name" value="CAP_ED"/>
    <property type="match status" value="1"/>
</dbReference>
<evidence type="ECO:0000256" key="2">
    <source>
        <dbReference type="ARBA" id="ARBA00022448"/>
    </source>
</evidence>
<dbReference type="SUPFAM" id="SSF51206">
    <property type="entry name" value="cAMP-binding domain-like"/>
    <property type="match status" value="1"/>
</dbReference>
<comment type="subcellular location">
    <subcellularLocation>
        <location evidence="1">Membrane</location>
        <topology evidence="1">Multi-pass membrane protein</topology>
    </subcellularLocation>
</comment>
<dbReference type="Pfam" id="PF00520">
    <property type="entry name" value="Ion_trans"/>
    <property type="match status" value="1"/>
</dbReference>
<keyword evidence="5" id="KW-0631">Potassium channel</keyword>
<keyword evidence="7" id="KW-0630">Potassium</keyword>
<evidence type="ECO:0000256" key="11">
    <source>
        <dbReference type="ARBA" id="ARBA00023286"/>
    </source>
</evidence>
<dbReference type="GO" id="GO:0005249">
    <property type="term" value="F:voltage-gated potassium channel activity"/>
    <property type="evidence" value="ECO:0007669"/>
    <property type="project" value="InterPro"/>
</dbReference>
<dbReference type="InterPro" id="IPR018490">
    <property type="entry name" value="cNMP-bd_dom_sf"/>
</dbReference>
<evidence type="ECO:0000313" key="17">
    <source>
        <dbReference type="Proteomes" id="UP000298264"/>
    </source>
</evidence>
<keyword evidence="9" id="KW-0406">Ion transport</keyword>
<proteinExistence type="predicted"/>
<evidence type="ECO:0000256" key="6">
    <source>
        <dbReference type="ARBA" id="ARBA00022882"/>
    </source>
</evidence>
<dbReference type="InterPro" id="IPR014710">
    <property type="entry name" value="RmlC-like_jellyroll"/>
</dbReference>
<evidence type="ECO:0000256" key="13">
    <source>
        <dbReference type="SAM" id="MobiDB-lite"/>
    </source>
</evidence>
<keyword evidence="8 14" id="KW-1133">Transmembrane helix</keyword>
<dbReference type="InterPro" id="IPR000595">
    <property type="entry name" value="cNMP-bd_dom"/>
</dbReference>
<dbReference type="InterPro" id="IPR003938">
    <property type="entry name" value="K_chnl_volt-dep_EAG/ELK/ERG"/>
</dbReference>
<keyword evidence="12" id="KW-0407">Ion channel</keyword>
<evidence type="ECO:0000256" key="3">
    <source>
        <dbReference type="ARBA" id="ARBA00022538"/>
    </source>
</evidence>
<feature type="compositionally biased region" description="Basic residues" evidence="13">
    <location>
        <begin position="438"/>
        <end position="451"/>
    </location>
</feature>
<feature type="transmembrane region" description="Helical" evidence="14">
    <location>
        <begin position="223"/>
        <end position="247"/>
    </location>
</feature>
<dbReference type="AlphaFoldDB" id="A0A4R9LNJ2"/>
<dbReference type="Gene3D" id="2.60.120.10">
    <property type="entry name" value="Jelly Rolls"/>
    <property type="match status" value="1"/>
</dbReference>
<evidence type="ECO:0000256" key="1">
    <source>
        <dbReference type="ARBA" id="ARBA00004141"/>
    </source>
</evidence>
<comment type="caution">
    <text evidence="16">The sequence shown here is derived from an EMBL/GenBank/DDBJ whole genome shotgun (WGS) entry which is preliminary data.</text>
</comment>
<reference evidence="16" key="1">
    <citation type="journal article" date="2019" name="PLoS Negl. Trop. Dis.">
        <title>Revisiting the worldwide diversity of Leptospira species in the environment.</title>
        <authorList>
            <person name="Vincent A.T."/>
            <person name="Schiettekatte O."/>
            <person name="Bourhy P."/>
            <person name="Veyrier F.J."/>
            <person name="Picardeau M."/>
        </authorList>
    </citation>
    <scope>NUCLEOTIDE SEQUENCE [LARGE SCALE GENOMIC DNA]</scope>
    <source>
        <strain evidence="16">201400974</strain>
    </source>
</reference>
<keyword evidence="10 14" id="KW-0472">Membrane</keyword>
<evidence type="ECO:0000256" key="9">
    <source>
        <dbReference type="ARBA" id="ARBA00023065"/>
    </source>
</evidence>
<feature type="transmembrane region" description="Helical" evidence="14">
    <location>
        <begin position="86"/>
        <end position="107"/>
    </location>
</feature>
<feature type="transmembrane region" description="Helical" evidence="14">
    <location>
        <begin position="195"/>
        <end position="211"/>
    </location>
</feature>
<evidence type="ECO:0000256" key="5">
    <source>
        <dbReference type="ARBA" id="ARBA00022826"/>
    </source>
</evidence>
<evidence type="ECO:0000256" key="4">
    <source>
        <dbReference type="ARBA" id="ARBA00022692"/>
    </source>
</evidence>
<dbReference type="InterPro" id="IPR050818">
    <property type="entry name" value="KCNH_animal-type"/>
</dbReference>
<feature type="region of interest" description="Disordered" evidence="13">
    <location>
        <begin position="430"/>
        <end position="451"/>
    </location>
</feature>
<evidence type="ECO:0000256" key="12">
    <source>
        <dbReference type="ARBA" id="ARBA00023303"/>
    </source>
</evidence>
<dbReference type="PRINTS" id="PR01463">
    <property type="entry name" value="EAGCHANLFMLY"/>
</dbReference>
<feature type="transmembrane region" description="Helical" evidence="14">
    <location>
        <begin position="47"/>
        <end position="65"/>
    </location>
</feature>
<dbReference type="Proteomes" id="UP000298264">
    <property type="component" value="Unassembled WGS sequence"/>
</dbReference>
<evidence type="ECO:0000259" key="15">
    <source>
        <dbReference type="PROSITE" id="PS50042"/>
    </source>
</evidence>
<evidence type="ECO:0000256" key="10">
    <source>
        <dbReference type="ARBA" id="ARBA00023136"/>
    </source>
</evidence>
<organism evidence="16 17">
    <name type="scientific">Leptospira ilyithenensis</name>
    <dbReference type="NCBI Taxonomy" id="2484901"/>
    <lineage>
        <taxon>Bacteria</taxon>
        <taxon>Pseudomonadati</taxon>
        <taxon>Spirochaetota</taxon>
        <taxon>Spirochaetia</taxon>
        <taxon>Leptospirales</taxon>
        <taxon>Leptospiraceae</taxon>
        <taxon>Leptospira</taxon>
    </lineage>
</organism>
<dbReference type="SMART" id="SM00100">
    <property type="entry name" value="cNMP"/>
    <property type="match status" value="1"/>
</dbReference>
<dbReference type="GO" id="GO:0034702">
    <property type="term" value="C:monoatomic ion channel complex"/>
    <property type="evidence" value="ECO:0007669"/>
    <property type="project" value="UniProtKB-KW"/>
</dbReference>
<accession>A0A4R9LNJ2</accession>
<protein>
    <submittedName>
        <fullName evidence="16">Cyclic nucleotide-binding protein</fullName>
    </submittedName>
</protein>
<dbReference type="RefSeq" id="WP_135765405.1">
    <property type="nucleotide sequence ID" value="NZ_RQHV01000061.1"/>
</dbReference>
<dbReference type="PANTHER" id="PTHR10217">
    <property type="entry name" value="VOLTAGE AND LIGAND GATED POTASSIUM CHANNEL"/>
    <property type="match status" value="1"/>
</dbReference>
<gene>
    <name evidence="16" type="ORF">EHS11_16285</name>
</gene>
<keyword evidence="3" id="KW-0633">Potassium transport</keyword>
<dbReference type="Gene3D" id="1.10.287.630">
    <property type="entry name" value="Helix hairpin bin"/>
    <property type="match status" value="1"/>
</dbReference>
<evidence type="ECO:0000256" key="14">
    <source>
        <dbReference type="SAM" id="Phobius"/>
    </source>
</evidence>
<dbReference type="PANTHER" id="PTHR10217:SF435">
    <property type="entry name" value="POTASSIUM VOLTAGE-GATED CHANNEL PROTEIN EAG"/>
    <property type="match status" value="1"/>
</dbReference>
<feature type="transmembrane region" description="Helical" evidence="14">
    <location>
        <begin position="160"/>
        <end position="183"/>
    </location>
</feature>
<keyword evidence="6" id="KW-0851">Voltage-gated channel</keyword>
<keyword evidence="2" id="KW-0813">Transport</keyword>
<dbReference type="OrthoDB" id="9799090at2"/>
<keyword evidence="4 14" id="KW-0812">Transmembrane</keyword>
<evidence type="ECO:0000313" key="16">
    <source>
        <dbReference type="EMBL" id="TGN08453.1"/>
    </source>
</evidence>
<keyword evidence="11" id="KW-1071">Ligand-gated ion channel</keyword>
<dbReference type="PROSITE" id="PS50042">
    <property type="entry name" value="CNMP_BINDING_3"/>
    <property type="match status" value="1"/>
</dbReference>
<dbReference type="InterPro" id="IPR005821">
    <property type="entry name" value="Ion_trans_dom"/>
</dbReference>
<feature type="transmembrane region" description="Helical" evidence="14">
    <location>
        <begin position="12"/>
        <end position="32"/>
    </location>
</feature>
<dbReference type="GO" id="GO:0005886">
    <property type="term" value="C:plasma membrane"/>
    <property type="evidence" value="ECO:0007669"/>
    <property type="project" value="TreeGrafter"/>
</dbReference>
<dbReference type="Pfam" id="PF00027">
    <property type="entry name" value="cNMP_binding"/>
    <property type="match status" value="1"/>
</dbReference>